<accession>A0A3N5AQ52</accession>
<proteinExistence type="predicted"/>
<name>A0A3N5AQ52_9THEO</name>
<reference evidence="1 2" key="1">
    <citation type="submission" date="2018-11" db="EMBL/GenBank/DDBJ databases">
        <title>Genomic Encyclopedia of Type Strains, Phase IV (KMG-IV): sequencing the most valuable type-strain genomes for metagenomic binning, comparative biology and taxonomic classification.</title>
        <authorList>
            <person name="Goeker M."/>
        </authorList>
    </citation>
    <scope>NUCLEOTIDE SEQUENCE [LARGE SCALE GENOMIC DNA]</scope>
    <source>
        <strain evidence="1 2">DSM 102936</strain>
    </source>
</reference>
<gene>
    <name evidence="1" type="ORF">EDD75_1254</name>
</gene>
<keyword evidence="2" id="KW-1185">Reference proteome</keyword>
<evidence type="ECO:0000313" key="2">
    <source>
        <dbReference type="Proteomes" id="UP000282654"/>
    </source>
</evidence>
<dbReference type="EMBL" id="RKRE01000002">
    <property type="protein sequence ID" value="RPF46987.1"/>
    <property type="molecule type" value="Genomic_DNA"/>
</dbReference>
<dbReference type="AlphaFoldDB" id="A0A3N5AQ52"/>
<sequence>MYLYVFILVFSFQPTYEELKQGELFDLINELDGFQPTYEELKHTYYQIQDYRCQGFQPTYEELKQEVYVQREGQHQVSSLPTRN</sequence>
<dbReference type="Proteomes" id="UP000282654">
    <property type="component" value="Unassembled WGS sequence"/>
</dbReference>
<comment type="caution">
    <text evidence="1">The sequence shown here is derived from an EMBL/GenBank/DDBJ whole genome shotgun (WGS) entry which is preliminary data.</text>
</comment>
<protein>
    <submittedName>
        <fullName evidence="1">Uncharacterized protein</fullName>
    </submittedName>
</protein>
<evidence type="ECO:0000313" key="1">
    <source>
        <dbReference type="EMBL" id="RPF46987.1"/>
    </source>
</evidence>
<organism evidence="1 2">
    <name type="scientific">Thermodesulfitimonas autotrophica</name>
    <dbReference type="NCBI Taxonomy" id="1894989"/>
    <lineage>
        <taxon>Bacteria</taxon>
        <taxon>Bacillati</taxon>
        <taxon>Bacillota</taxon>
        <taxon>Clostridia</taxon>
        <taxon>Thermoanaerobacterales</taxon>
        <taxon>Thermoanaerobacteraceae</taxon>
        <taxon>Thermodesulfitimonas</taxon>
    </lineage>
</organism>